<comment type="caution">
    <text evidence="1">The sequence shown here is derived from an EMBL/GenBank/DDBJ whole genome shotgun (WGS) entry which is preliminary data.</text>
</comment>
<dbReference type="eggNOG" id="ENOG502Z9WA">
    <property type="taxonomic scope" value="Bacteria"/>
</dbReference>
<proteinExistence type="predicted"/>
<reference evidence="1 2" key="1">
    <citation type="submission" date="2011-02" db="EMBL/GenBank/DDBJ databases">
        <authorList>
            <person name="Nelson K.E."/>
            <person name="Sutton G."/>
            <person name="Torralba M."/>
            <person name="Durkin S."/>
            <person name="Harkins D."/>
            <person name="Montgomery R."/>
            <person name="Ziemer C."/>
            <person name="Klaassens E."/>
            <person name="Ocuiv P."/>
            <person name="Morrison M."/>
        </authorList>
    </citation>
    <scope>NUCLEOTIDE SEQUENCE [LARGE SCALE GENOMIC DNA]</scope>
    <source>
        <strain evidence="1 2">8</strain>
    </source>
</reference>
<evidence type="ECO:0000313" key="1">
    <source>
        <dbReference type="EMBL" id="EGC02743.1"/>
    </source>
</evidence>
<evidence type="ECO:0000313" key="2">
    <source>
        <dbReference type="Proteomes" id="UP000004259"/>
    </source>
</evidence>
<organism evidence="1 2">
    <name type="scientific">Ruminococcus albus 8</name>
    <dbReference type="NCBI Taxonomy" id="246199"/>
    <lineage>
        <taxon>Bacteria</taxon>
        <taxon>Bacillati</taxon>
        <taxon>Bacillota</taxon>
        <taxon>Clostridia</taxon>
        <taxon>Eubacteriales</taxon>
        <taxon>Oscillospiraceae</taxon>
        <taxon>Ruminococcus</taxon>
    </lineage>
</organism>
<keyword evidence="2" id="KW-1185">Reference proteome</keyword>
<name>E9SDA4_RUMAL</name>
<dbReference type="Proteomes" id="UP000004259">
    <property type="component" value="Unassembled WGS sequence"/>
</dbReference>
<dbReference type="EMBL" id="ADKM02000089">
    <property type="protein sequence ID" value="EGC02743.1"/>
    <property type="molecule type" value="Genomic_DNA"/>
</dbReference>
<protein>
    <submittedName>
        <fullName evidence="1">Uncharacterized protein</fullName>
    </submittedName>
</protein>
<accession>E9SDA4</accession>
<sequence>MRIFSELYGAYFRIVSQVLTAHALTDKEVRDIVAKEGFRDSGLFLTGRLLPQNDRSDWGLLSRDKAGVLHPVTVSEPPHVLTALQKRWLRSKLADPRIYLFLDDRELAALCERTADVEPLYQPDAVRYVDRYSDGDPFTDPEYRKNFRAILAALKAKRAVEVEFVSRQGRRIITKCLPYKLEYSQRDDKFRVFCQSSGGRTAVINLARVERVREQGIGGIDTLPRDTDAGRCDEPLVIKVSTERRADERFLMEFAAYEKRTEREECSDTVTVRLWYDKKDETDLLIRLLSYGPVLEIADPPDIRAKAADRVRRQYRMLHQKQ</sequence>
<gene>
    <name evidence="1" type="ORF">CUS_5057</name>
</gene>
<dbReference type="OrthoDB" id="9815009at2"/>
<dbReference type="RefSeq" id="WP_002850346.1">
    <property type="nucleotide sequence ID" value="NZ_ADKM02000089.1"/>
</dbReference>
<dbReference type="STRING" id="246199.CUS_5057"/>
<dbReference type="AlphaFoldDB" id="E9SDA4"/>